<gene>
    <name evidence="3" type="ORF">CEPIT_LOCUS11985</name>
</gene>
<feature type="compositionally biased region" description="Basic and acidic residues" evidence="1">
    <location>
        <begin position="310"/>
        <end position="328"/>
    </location>
</feature>
<dbReference type="InterPro" id="IPR005162">
    <property type="entry name" value="Retrotrans_gag_dom"/>
</dbReference>
<protein>
    <recommendedName>
        <fullName evidence="2">Retrotransposon gag domain-containing protein</fullName>
    </recommendedName>
</protein>
<reference evidence="3" key="1">
    <citation type="submission" date="2022-07" db="EMBL/GenBank/DDBJ databases">
        <authorList>
            <person name="Macas J."/>
            <person name="Novak P."/>
            <person name="Neumann P."/>
        </authorList>
    </citation>
    <scope>NUCLEOTIDE SEQUENCE</scope>
</reference>
<feature type="region of interest" description="Disordered" evidence="1">
    <location>
        <begin position="1"/>
        <end position="86"/>
    </location>
</feature>
<dbReference type="Proteomes" id="UP001152523">
    <property type="component" value="Unassembled WGS sequence"/>
</dbReference>
<feature type="non-terminal residue" evidence="3">
    <location>
        <position position="338"/>
    </location>
</feature>
<organism evidence="3 4">
    <name type="scientific">Cuscuta epithymum</name>
    <dbReference type="NCBI Taxonomy" id="186058"/>
    <lineage>
        <taxon>Eukaryota</taxon>
        <taxon>Viridiplantae</taxon>
        <taxon>Streptophyta</taxon>
        <taxon>Embryophyta</taxon>
        <taxon>Tracheophyta</taxon>
        <taxon>Spermatophyta</taxon>
        <taxon>Magnoliopsida</taxon>
        <taxon>eudicotyledons</taxon>
        <taxon>Gunneridae</taxon>
        <taxon>Pentapetalae</taxon>
        <taxon>asterids</taxon>
        <taxon>lamiids</taxon>
        <taxon>Solanales</taxon>
        <taxon>Convolvulaceae</taxon>
        <taxon>Cuscuteae</taxon>
        <taxon>Cuscuta</taxon>
        <taxon>Cuscuta subgen. Cuscuta</taxon>
    </lineage>
</organism>
<dbReference type="EMBL" id="CAMAPF010000073">
    <property type="protein sequence ID" value="CAH9092185.1"/>
    <property type="molecule type" value="Genomic_DNA"/>
</dbReference>
<dbReference type="Pfam" id="PF03732">
    <property type="entry name" value="Retrotrans_gag"/>
    <property type="match status" value="1"/>
</dbReference>
<feature type="compositionally biased region" description="Basic residues" evidence="1">
    <location>
        <begin position="105"/>
        <end position="122"/>
    </location>
</feature>
<keyword evidence="4" id="KW-1185">Reference proteome</keyword>
<comment type="caution">
    <text evidence="3">The sequence shown here is derived from an EMBL/GenBank/DDBJ whole genome shotgun (WGS) entry which is preliminary data.</text>
</comment>
<evidence type="ECO:0000313" key="4">
    <source>
        <dbReference type="Proteomes" id="UP001152523"/>
    </source>
</evidence>
<evidence type="ECO:0000256" key="1">
    <source>
        <dbReference type="SAM" id="MobiDB-lite"/>
    </source>
</evidence>
<evidence type="ECO:0000259" key="2">
    <source>
        <dbReference type="Pfam" id="PF03732"/>
    </source>
</evidence>
<dbReference type="AlphaFoldDB" id="A0AAV0D686"/>
<feature type="region of interest" description="Disordered" evidence="1">
    <location>
        <begin position="310"/>
        <end position="338"/>
    </location>
</feature>
<accession>A0AAV0D686</accession>
<feature type="compositionally biased region" description="Acidic residues" evidence="1">
    <location>
        <begin position="74"/>
        <end position="86"/>
    </location>
</feature>
<feature type="domain" description="Retrotransposon gag" evidence="2">
    <location>
        <begin position="193"/>
        <end position="286"/>
    </location>
</feature>
<feature type="region of interest" description="Disordered" evidence="1">
    <location>
        <begin position="101"/>
        <end position="136"/>
    </location>
</feature>
<name>A0AAV0D686_9ASTE</name>
<proteinExistence type="predicted"/>
<sequence>MERTGKVTRRNPTGQAPGRSQHGSRGASRVSRGQGRAGHSLTVSDGHVETIDEHYESEEDSTYRPGMEPVETPYDGEDDDISEGSDDNDALERIEELLRQYHQDRQRRRARRASRGASRRGSRVSPRGSIEPQGGRGAEVPIIRISKYLKEARDLGCKPFDGTGDISVAAEWIKRFNEAALDMQLPPNMKLRVATRLLEGMASTWWDGAKGKYGEAVTWENFRQEFFSQYYSDFEVNLKRREYTTLIQGGECTVKELEHKFRKLAEFIPEYICDENRMVNHFWNALDLDIRERATQLPNMTFSQVVEQGLKGEKEWEERKRRNAEEAKKRKWENHGPQ</sequence>
<evidence type="ECO:0000313" key="3">
    <source>
        <dbReference type="EMBL" id="CAH9092185.1"/>
    </source>
</evidence>